<evidence type="ECO:0000256" key="9">
    <source>
        <dbReference type="ARBA" id="ARBA00022946"/>
    </source>
</evidence>
<sequence>MIAITRGISNILSRIAFTHTSSNASFLRALQTTYVLNCEKIERSGTGENSTVENSDATDAAPGQRKELTEAELKLQRKDRTQVIPVETSMRYLRSSAYQQAYGNSFVWELYRRNHKGQIPPRKTRKTCVRKGVISTGNPCPICRDEYLVLDYRNLDLLRQFISPQTGEVLSYSKTGLCQKKHFQLLVAVHKAWDYGLLTYDVPFRQFDYSEYYGKDVKLKDCDVTFLVVGGGIAGVTCAETLAICCPTESILLLTESNIIKTVANLEPVARYLHKFDVHERSLVDKDANEAIRTMVDQLQYVNGNERFIITKGDRKIRYRYLCLCTGGRPRLISENNSLVLGIRDTDSVLEFQDRLKTASTILLVGNGGIANELVHELKGVKVHWVMKDNYIASKFVDPGAAYFFQQCLGKRQQYDAQLKGIVKRLRYDELKVTDELASNDSKLDMKGGAALGPDWHRCYDLQGSLKEFEFCSEPVIHYKCHVTSMTPHDENDNRYMLVTLSTGEEIKCDFVVSATGVYPRLDFICEPTLNIVDEDGGIRVDEMMRTSTPFIYAAGDVCTASWQPTDHWFQMRLWTQARQMGSMAGRSMAAAFNNEQIYQDFCFELFGHVTQLFGYPLVLLGRYNGQGLGTDYELLLRITHGKEYIKFVLQNGRLRGAILIGNTELAETCENLILNGIDLTPFGDDILNPDIDIEDYFD</sequence>
<comment type="cofactor">
    <cofactor evidence="1">
        <name>FAD</name>
        <dbReference type="ChEBI" id="CHEBI:57692"/>
    </cofactor>
</comment>
<evidence type="ECO:0000256" key="13">
    <source>
        <dbReference type="ARBA" id="ARBA00032055"/>
    </source>
</evidence>
<dbReference type="Pfam" id="PF07992">
    <property type="entry name" value="Pyr_redox_2"/>
    <property type="match status" value="2"/>
</dbReference>
<evidence type="ECO:0000259" key="17">
    <source>
        <dbReference type="Pfam" id="PF07992"/>
    </source>
</evidence>
<dbReference type="STRING" id="37001.A0A1A9WHG2"/>
<organism evidence="18 19">
    <name type="scientific">Glossina brevipalpis</name>
    <dbReference type="NCBI Taxonomy" id="37001"/>
    <lineage>
        <taxon>Eukaryota</taxon>
        <taxon>Metazoa</taxon>
        <taxon>Ecdysozoa</taxon>
        <taxon>Arthropoda</taxon>
        <taxon>Hexapoda</taxon>
        <taxon>Insecta</taxon>
        <taxon>Pterygota</taxon>
        <taxon>Neoptera</taxon>
        <taxon>Endopterygota</taxon>
        <taxon>Diptera</taxon>
        <taxon>Brachycera</taxon>
        <taxon>Muscomorpha</taxon>
        <taxon>Hippoboscoidea</taxon>
        <taxon>Glossinidae</taxon>
        <taxon>Glossina</taxon>
    </lineage>
</organism>
<comment type="similarity">
    <text evidence="4">Belongs to the class-I pyridine nucleotide-disulfide oxidoreductase family. PYROXD1 subfamily.</text>
</comment>
<name>A0A1A9WHG2_9MUSC</name>
<evidence type="ECO:0000256" key="12">
    <source>
        <dbReference type="ARBA" id="ARBA00023274"/>
    </source>
</evidence>
<dbReference type="EnsemblMetazoa" id="GBRI019884-RA">
    <property type="protein sequence ID" value="GBRI019884-PA"/>
    <property type="gene ID" value="GBRI019884"/>
</dbReference>
<dbReference type="PRINTS" id="PR00368">
    <property type="entry name" value="FADPNR"/>
</dbReference>
<feature type="region of interest" description="Disordered" evidence="16">
    <location>
        <begin position="45"/>
        <end position="65"/>
    </location>
</feature>
<evidence type="ECO:0000256" key="5">
    <source>
        <dbReference type="ARBA" id="ARBA00018240"/>
    </source>
</evidence>
<keyword evidence="12" id="KW-0687">Ribonucleoprotein</keyword>
<evidence type="ECO:0000256" key="1">
    <source>
        <dbReference type="ARBA" id="ARBA00001974"/>
    </source>
</evidence>
<dbReference type="Gene3D" id="4.10.640.10">
    <property type="entry name" value="Ribosomal protein S18"/>
    <property type="match status" value="1"/>
</dbReference>
<evidence type="ECO:0000256" key="3">
    <source>
        <dbReference type="ARBA" id="ARBA00006136"/>
    </source>
</evidence>
<evidence type="ECO:0000256" key="7">
    <source>
        <dbReference type="ARBA" id="ARBA00022630"/>
    </source>
</evidence>
<keyword evidence="9" id="KW-0809">Transit peptide</keyword>
<comment type="subcellular location">
    <subcellularLocation>
        <location evidence="2">Mitochondrion</location>
    </subcellularLocation>
</comment>
<dbReference type="PANTHER" id="PTHR43429">
    <property type="entry name" value="PYRIDINE NUCLEOTIDE-DISULFIDE OXIDOREDUCTASE DOMAIN-CONTAINING"/>
    <property type="match status" value="1"/>
</dbReference>
<evidence type="ECO:0000256" key="11">
    <source>
        <dbReference type="ARBA" id="ARBA00023128"/>
    </source>
</evidence>
<dbReference type="Pfam" id="PF01084">
    <property type="entry name" value="Ribosomal_S18"/>
    <property type="match status" value="1"/>
</dbReference>
<dbReference type="InterPro" id="IPR036188">
    <property type="entry name" value="FAD/NAD-bd_sf"/>
</dbReference>
<keyword evidence="10" id="KW-0689">Ribosomal protein</keyword>
<keyword evidence="11" id="KW-0496">Mitochondrion</keyword>
<keyword evidence="8" id="KW-0274">FAD</keyword>
<keyword evidence="7" id="KW-0285">Flavoprotein</keyword>
<evidence type="ECO:0000313" key="19">
    <source>
        <dbReference type="Proteomes" id="UP000091820"/>
    </source>
</evidence>
<protein>
    <recommendedName>
        <fullName evidence="5">Pyridine nucleotide-disulfide oxidoreductase domain-containing protein 1</fullName>
    </recommendedName>
    <alternativeName>
        <fullName evidence="13">28S ribosomal protein S18-2, mitochondrial</fullName>
    </alternativeName>
    <alternativeName>
        <fullName evidence="15">28S ribosomal protein S18b, mitochondrial</fullName>
    </alternativeName>
    <alternativeName>
        <fullName evidence="14">Small ribosomal subunit protein mS40</fullName>
    </alternativeName>
</protein>
<dbReference type="InterPro" id="IPR050260">
    <property type="entry name" value="FAD-bd_OxRdtase"/>
</dbReference>
<evidence type="ECO:0000256" key="6">
    <source>
        <dbReference type="ARBA" id="ARBA00022553"/>
    </source>
</evidence>
<dbReference type="GO" id="GO:0016491">
    <property type="term" value="F:oxidoreductase activity"/>
    <property type="evidence" value="ECO:0007669"/>
    <property type="project" value="InterPro"/>
</dbReference>
<dbReference type="GO" id="GO:0003735">
    <property type="term" value="F:structural constituent of ribosome"/>
    <property type="evidence" value="ECO:0007669"/>
    <property type="project" value="InterPro"/>
</dbReference>
<dbReference type="SUPFAM" id="SSF51905">
    <property type="entry name" value="FAD/NAD(P)-binding domain"/>
    <property type="match status" value="1"/>
</dbReference>
<dbReference type="FunFam" id="4.10.640.10:FF:000008">
    <property type="entry name" value="28S ribosomal protein S18b, mitochondrial"/>
    <property type="match status" value="1"/>
</dbReference>
<dbReference type="Proteomes" id="UP000091820">
    <property type="component" value="Unassembled WGS sequence"/>
</dbReference>
<evidence type="ECO:0000313" key="18">
    <source>
        <dbReference type="EnsemblMetazoa" id="GBRI019884-PA"/>
    </source>
</evidence>
<dbReference type="InterPro" id="IPR001648">
    <property type="entry name" value="Ribosomal_bS18"/>
</dbReference>
<feature type="compositionally biased region" description="Polar residues" evidence="16">
    <location>
        <begin position="46"/>
        <end position="57"/>
    </location>
</feature>
<feature type="domain" description="FAD/NAD(P)-binding" evidence="17">
    <location>
        <begin position="480"/>
        <end position="582"/>
    </location>
</feature>
<evidence type="ECO:0000256" key="2">
    <source>
        <dbReference type="ARBA" id="ARBA00004173"/>
    </source>
</evidence>
<comment type="similarity">
    <text evidence="3">Belongs to the bacterial ribosomal protein bS18 family. Mitochondrion-specific ribosomal protein mS40 subfamily.</text>
</comment>
<dbReference type="Gene3D" id="3.50.50.60">
    <property type="entry name" value="FAD/NAD(P)-binding domain"/>
    <property type="match status" value="3"/>
</dbReference>
<dbReference type="Gene3D" id="3.30.390.30">
    <property type="match status" value="1"/>
</dbReference>
<dbReference type="AlphaFoldDB" id="A0A1A9WHG2"/>
<keyword evidence="19" id="KW-1185">Reference proteome</keyword>
<reference evidence="18" key="2">
    <citation type="submission" date="2020-05" db="UniProtKB">
        <authorList>
            <consortium name="EnsemblMetazoa"/>
        </authorList>
    </citation>
    <scope>IDENTIFICATION</scope>
    <source>
        <strain evidence="18">IAEA</strain>
    </source>
</reference>
<dbReference type="SUPFAM" id="SSF46911">
    <property type="entry name" value="Ribosomal protein S18"/>
    <property type="match status" value="1"/>
</dbReference>
<dbReference type="InterPro" id="IPR023753">
    <property type="entry name" value="FAD/NAD-binding_dom"/>
</dbReference>
<dbReference type="InterPro" id="IPR036870">
    <property type="entry name" value="Ribosomal_bS18_sf"/>
</dbReference>
<evidence type="ECO:0000256" key="4">
    <source>
        <dbReference type="ARBA" id="ARBA00008147"/>
    </source>
</evidence>
<evidence type="ECO:0000256" key="10">
    <source>
        <dbReference type="ARBA" id="ARBA00022980"/>
    </source>
</evidence>
<dbReference type="PANTHER" id="PTHR43429:SF2">
    <property type="entry name" value="PYRIDINE NUCLEOTIDE-DISULFIDE OXIDOREDUCTASE DOMAIN-CONTAINING PROTEIN 1"/>
    <property type="match status" value="1"/>
</dbReference>
<accession>A0A1A9WHG2</accession>
<feature type="domain" description="FAD/NAD(P)-binding" evidence="17">
    <location>
        <begin position="227"/>
        <end position="412"/>
    </location>
</feature>
<keyword evidence="6" id="KW-0597">Phosphoprotein</keyword>
<dbReference type="GO" id="GO:0005763">
    <property type="term" value="C:mitochondrial small ribosomal subunit"/>
    <property type="evidence" value="ECO:0007669"/>
    <property type="project" value="UniProtKB-ARBA"/>
</dbReference>
<reference evidence="19" key="1">
    <citation type="submission" date="2014-03" db="EMBL/GenBank/DDBJ databases">
        <authorList>
            <person name="Aksoy S."/>
            <person name="Warren W."/>
            <person name="Wilson R.K."/>
        </authorList>
    </citation>
    <scope>NUCLEOTIDE SEQUENCE [LARGE SCALE GENOMIC DNA]</scope>
    <source>
        <strain evidence="19">IAEA</strain>
    </source>
</reference>
<evidence type="ECO:0000256" key="16">
    <source>
        <dbReference type="SAM" id="MobiDB-lite"/>
    </source>
</evidence>
<dbReference type="GO" id="GO:0006412">
    <property type="term" value="P:translation"/>
    <property type="evidence" value="ECO:0007669"/>
    <property type="project" value="InterPro"/>
</dbReference>
<dbReference type="VEuPathDB" id="VectorBase:GBRI019884"/>
<evidence type="ECO:0000256" key="8">
    <source>
        <dbReference type="ARBA" id="ARBA00022827"/>
    </source>
</evidence>
<proteinExistence type="inferred from homology"/>
<dbReference type="InterPro" id="IPR016156">
    <property type="entry name" value="FAD/NAD-linked_Rdtase_dimer_sf"/>
</dbReference>
<evidence type="ECO:0000256" key="14">
    <source>
        <dbReference type="ARBA" id="ARBA00035130"/>
    </source>
</evidence>
<evidence type="ECO:0000256" key="15">
    <source>
        <dbReference type="ARBA" id="ARBA00035515"/>
    </source>
</evidence>